<dbReference type="InterPro" id="IPR052369">
    <property type="entry name" value="UG_Glycosaminoglycan_Hydrolase"/>
</dbReference>
<dbReference type="PANTHER" id="PTHR36845">
    <property type="entry name" value="HYDROLASE, PUTATIVE (AFU_ORTHOLOGUE AFUA_7G05090)-RELATED"/>
    <property type="match status" value="1"/>
</dbReference>
<dbReference type="SUPFAM" id="SSF48208">
    <property type="entry name" value="Six-hairpin glycosidases"/>
    <property type="match status" value="1"/>
</dbReference>
<dbReference type="PANTHER" id="PTHR36845:SF1">
    <property type="entry name" value="HYDROLASE, PUTATIVE (AFU_ORTHOLOGUE AFUA_7G05090)-RELATED"/>
    <property type="match status" value="1"/>
</dbReference>
<evidence type="ECO:0000256" key="2">
    <source>
        <dbReference type="ARBA" id="ARBA00038358"/>
    </source>
</evidence>
<dbReference type="EMBL" id="BBNU01000002">
    <property type="protein sequence ID" value="GAL78115.1"/>
    <property type="molecule type" value="Genomic_DNA"/>
</dbReference>
<protein>
    <submittedName>
        <fullName evidence="3">Alpha-1,2-mannosidase</fullName>
    </submittedName>
</protein>
<dbReference type="RefSeq" id="WP_227805455.1">
    <property type="nucleotide sequence ID" value="NZ_BBNU01000002.1"/>
</dbReference>
<comment type="similarity">
    <text evidence="2">Belongs to the glycosyl hydrolase 88 family.</text>
</comment>
<name>A0A090WM04_9FLAO</name>
<gene>
    <name evidence="3" type="ORF">JCM19274_4614</name>
</gene>
<comment type="caution">
    <text evidence="3">The sequence shown here is derived from an EMBL/GenBank/DDBJ whole genome shotgun (WGS) entry which is preliminary data.</text>
</comment>
<accession>A0A090WM04</accession>
<organism evidence="3 4">
    <name type="scientific">Algibacter lectus</name>
    <dbReference type="NCBI Taxonomy" id="221126"/>
    <lineage>
        <taxon>Bacteria</taxon>
        <taxon>Pseudomonadati</taxon>
        <taxon>Bacteroidota</taxon>
        <taxon>Flavobacteriia</taxon>
        <taxon>Flavobacteriales</taxon>
        <taxon>Flavobacteriaceae</taxon>
        <taxon>Algibacter</taxon>
    </lineage>
</organism>
<evidence type="ECO:0000256" key="1">
    <source>
        <dbReference type="ARBA" id="ARBA00022801"/>
    </source>
</evidence>
<reference evidence="3 4" key="1">
    <citation type="journal article" date="2014" name="Genome Announc.">
        <title>Draft Genome Sequences of Marine Flavobacterium Algibacter lectus Strains SS8 and NR4.</title>
        <authorList>
            <person name="Takatani N."/>
            <person name="Nakanishi M."/>
            <person name="Meirelles P."/>
            <person name="Mino S."/>
            <person name="Suda W."/>
            <person name="Oshima K."/>
            <person name="Hattori M."/>
            <person name="Ohkuma M."/>
            <person name="Hosokawa M."/>
            <person name="Miyashita K."/>
            <person name="Thompson F.L."/>
            <person name="Niwa A."/>
            <person name="Sawabe T."/>
            <person name="Sawabe T."/>
        </authorList>
    </citation>
    <scope>NUCLEOTIDE SEQUENCE [LARGE SCALE GENOMIC DNA]</scope>
    <source>
        <strain evidence="4">JCM19274</strain>
    </source>
</reference>
<dbReference type="GO" id="GO:0052757">
    <property type="term" value="F:chondroitin hydrolase activity"/>
    <property type="evidence" value="ECO:0007669"/>
    <property type="project" value="TreeGrafter"/>
</dbReference>
<dbReference type="Gene3D" id="1.50.10.10">
    <property type="match status" value="1"/>
</dbReference>
<sequence length="137" mass="15234">MAYRETGDSNFLNTAIKLSDKFLDRLPEDGIPFWDFDDPKIPNAPKDASAAAVAACGLMELSGLVQDEKLKSKYFNGGKALVENLSSSAYLSNAKNDALLLHSTGNHPKNKEMDVPIIYADYYYMEALLRLKKLENI</sequence>
<proteinExistence type="inferred from homology"/>
<keyword evidence="1" id="KW-0378">Hydrolase</keyword>
<dbReference type="Proteomes" id="UP000029643">
    <property type="component" value="Unassembled WGS sequence"/>
</dbReference>
<evidence type="ECO:0000313" key="3">
    <source>
        <dbReference type="EMBL" id="GAL78115.1"/>
    </source>
</evidence>
<dbReference type="InterPro" id="IPR012341">
    <property type="entry name" value="6hp_glycosidase-like_sf"/>
</dbReference>
<evidence type="ECO:0000313" key="4">
    <source>
        <dbReference type="Proteomes" id="UP000029643"/>
    </source>
</evidence>
<dbReference type="AlphaFoldDB" id="A0A090WM04"/>
<dbReference type="GO" id="GO:0000272">
    <property type="term" value="P:polysaccharide catabolic process"/>
    <property type="evidence" value="ECO:0007669"/>
    <property type="project" value="TreeGrafter"/>
</dbReference>
<dbReference type="InterPro" id="IPR008928">
    <property type="entry name" value="6-hairpin_glycosidase_sf"/>
</dbReference>